<dbReference type="InterPro" id="IPR036871">
    <property type="entry name" value="PX_dom_sf"/>
</dbReference>
<dbReference type="STRING" id="4790.A0A0W8CDW6"/>
<dbReference type="InterPro" id="IPR017907">
    <property type="entry name" value="Znf_RING_CS"/>
</dbReference>
<feature type="domain" description="RING-type" evidence="8">
    <location>
        <begin position="31"/>
        <end position="83"/>
    </location>
</feature>
<dbReference type="Gene3D" id="3.30.1520.10">
    <property type="entry name" value="Phox-like domain"/>
    <property type="match status" value="1"/>
</dbReference>
<dbReference type="PROSITE" id="PS00518">
    <property type="entry name" value="ZF_RING_1"/>
    <property type="match status" value="1"/>
</dbReference>
<evidence type="ECO:0000313" key="10">
    <source>
        <dbReference type="EMBL" id="KUF82273.1"/>
    </source>
</evidence>
<dbReference type="PANTHER" id="PTHR46571">
    <property type="entry name" value="SORTING NEXIN-8"/>
    <property type="match status" value="1"/>
</dbReference>
<dbReference type="Pfam" id="PF13445">
    <property type="entry name" value="zf-RING_UBOX"/>
    <property type="match status" value="1"/>
</dbReference>
<dbReference type="CDD" id="cd06093">
    <property type="entry name" value="PX_domain"/>
    <property type="match status" value="1"/>
</dbReference>
<proteinExistence type="predicted"/>
<dbReference type="Proteomes" id="UP000052943">
    <property type="component" value="Unassembled WGS sequence"/>
</dbReference>
<dbReference type="SMART" id="SM00184">
    <property type="entry name" value="RING"/>
    <property type="match status" value="1"/>
</dbReference>
<evidence type="ECO:0000256" key="5">
    <source>
        <dbReference type="PROSITE-ProRule" id="PRU00175"/>
    </source>
</evidence>
<dbReference type="InterPro" id="IPR001683">
    <property type="entry name" value="PX_dom"/>
</dbReference>
<gene>
    <name evidence="10" type="ORF">AM587_10007572</name>
</gene>
<dbReference type="GO" id="GO:0008270">
    <property type="term" value="F:zinc ion binding"/>
    <property type="evidence" value="ECO:0007669"/>
    <property type="project" value="UniProtKB-KW"/>
</dbReference>
<feature type="compositionally biased region" description="Acidic residues" evidence="7">
    <location>
        <begin position="411"/>
        <end position="427"/>
    </location>
</feature>
<reference evidence="10 11" key="1">
    <citation type="submission" date="2015-11" db="EMBL/GenBank/DDBJ databases">
        <title>Genomes and virulence difference between two physiological races of Phytophthora nicotianae.</title>
        <authorList>
            <person name="Liu H."/>
            <person name="Ma X."/>
            <person name="Yu H."/>
            <person name="Fang D."/>
            <person name="Li Y."/>
            <person name="Wang X."/>
            <person name="Wang W."/>
            <person name="Dong Y."/>
            <person name="Xiao B."/>
        </authorList>
    </citation>
    <scope>NUCLEOTIDE SEQUENCE [LARGE SCALE GENOMIC DNA]</scope>
    <source>
        <strain evidence="11">race 0</strain>
    </source>
</reference>
<organism evidence="10 11">
    <name type="scientific">Phytophthora nicotianae</name>
    <name type="common">Potato buckeye rot agent</name>
    <name type="synonym">Phytophthora parasitica</name>
    <dbReference type="NCBI Taxonomy" id="4792"/>
    <lineage>
        <taxon>Eukaryota</taxon>
        <taxon>Sar</taxon>
        <taxon>Stramenopiles</taxon>
        <taxon>Oomycota</taxon>
        <taxon>Peronosporomycetes</taxon>
        <taxon>Peronosporales</taxon>
        <taxon>Peronosporaceae</taxon>
        <taxon>Phytophthora</taxon>
    </lineage>
</organism>
<comment type="caution">
    <text evidence="10">The sequence shown here is derived from an EMBL/GenBank/DDBJ whole genome shotgun (WGS) entry which is preliminary data.</text>
</comment>
<dbReference type="InterPro" id="IPR027370">
    <property type="entry name" value="Znf-RING_euk"/>
</dbReference>
<feature type="region of interest" description="Disordered" evidence="7">
    <location>
        <begin position="411"/>
        <end position="445"/>
    </location>
</feature>
<dbReference type="Pfam" id="PF00787">
    <property type="entry name" value="PX"/>
    <property type="match status" value="1"/>
</dbReference>
<dbReference type="SUPFAM" id="SSF57850">
    <property type="entry name" value="RING/U-box"/>
    <property type="match status" value="1"/>
</dbReference>
<dbReference type="GO" id="GO:0035091">
    <property type="term" value="F:phosphatidylinositol binding"/>
    <property type="evidence" value="ECO:0007669"/>
    <property type="project" value="InterPro"/>
</dbReference>
<accession>A0A0W8CDW6</accession>
<evidence type="ECO:0000256" key="3">
    <source>
        <dbReference type="ARBA" id="ARBA00022771"/>
    </source>
</evidence>
<dbReference type="InterPro" id="IPR028662">
    <property type="entry name" value="SNX8/Mvp1"/>
</dbReference>
<name>A0A0W8CDW6_PHYNI</name>
<dbReference type="AlphaFoldDB" id="A0A0W8CDW6"/>
<keyword evidence="4" id="KW-0862">Zinc</keyword>
<dbReference type="GO" id="GO:0006886">
    <property type="term" value="P:intracellular protein transport"/>
    <property type="evidence" value="ECO:0007669"/>
    <property type="project" value="TreeGrafter"/>
</dbReference>
<keyword evidence="6" id="KW-0175">Coiled coil</keyword>
<dbReference type="GO" id="GO:0034498">
    <property type="term" value="P:early endosome to Golgi transport"/>
    <property type="evidence" value="ECO:0007669"/>
    <property type="project" value="TreeGrafter"/>
</dbReference>
<evidence type="ECO:0000259" key="8">
    <source>
        <dbReference type="PROSITE" id="PS50089"/>
    </source>
</evidence>
<feature type="domain" description="PX" evidence="9">
    <location>
        <begin position="258"/>
        <end position="397"/>
    </location>
</feature>
<evidence type="ECO:0000256" key="4">
    <source>
        <dbReference type="ARBA" id="ARBA00022833"/>
    </source>
</evidence>
<dbReference type="SMART" id="SM00312">
    <property type="entry name" value="PX"/>
    <property type="match status" value="1"/>
</dbReference>
<evidence type="ECO:0000259" key="9">
    <source>
        <dbReference type="PROSITE" id="PS50195"/>
    </source>
</evidence>
<comment type="subcellular location">
    <subcellularLocation>
        <location evidence="1">Membrane</location>
        <topology evidence="1">Peripheral membrane protein</topology>
        <orientation evidence="1">Cytoplasmic side</orientation>
    </subcellularLocation>
</comment>
<evidence type="ECO:0000256" key="2">
    <source>
        <dbReference type="ARBA" id="ARBA00022723"/>
    </source>
</evidence>
<dbReference type="SUPFAM" id="SSF64268">
    <property type="entry name" value="PX domain"/>
    <property type="match status" value="1"/>
</dbReference>
<feature type="coiled-coil region" evidence="6">
    <location>
        <begin position="122"/>
        <end position="247"/>
    </location>
</feature>
<evidence type="ECO:0000256" key="6">
    <source>
        <dbReference type="SAM" id="Coils"/>
    </source>
</evidence>
<keyword evidence="3 5" id="KW-0863">Zinc-finger</keyword>
<dbReference type="EMBL" id="LNFO01003786">
    <property type="protein sequence ID" value="KUF82273.1"/>
    <property type="molecule type" value="Genomic_DNA"/>
</dbReference>
<dbReference type="GO" id="GO:0031901">
    <property type="term" value="C:early endosome membrane"/>
    <property type="evidence" value="ECO:0007669"/>
    <property type="project" value="TreeGrafter"/>
</dbReference>
<evidence type="ECO:0000256" key="7">
    <source>
        <dbReference type="SAM" id="MobiDB-lite"/>
    </source>
</evidence>
<dbReference type="PANTHER" id="PTHR46571:SF1">
    <property type="entry name" value="SORTING NEXIN-8"/>
    <property type="match status" value="1"/>
</dbReference>
<dbReference type="PROSITE" id="PS50195">
    <property type="entry name" value="PX"/>
    <property type="match status" value="1"/>
</dbReference>
<dbReference type="OrthoDB" id="6270329at2759"/>
<dbReference type="InterPro" id="IPR013083">
    <property type="entry name" value="Znf_RING/FYVE/PHD"/>
</dbReference>
<dbReference type="PROSITE" id="PS50089">
    <property type="entry name" value="ZF_RING_2"/>
    <property type="match status" value="1"/>
</dbReference>
<evidence type="ECO:0000313" key="11">
    <source>
        <dbReference type="Proteomes" id="UP000052943"/>
    </source>
</evidence>
<evidence type="ECO:0000256" key="1">
    <source>
        <dbReference type="ARBA" id="ARBA00004287"/>
    </source>
</evidence>
<dbReference type="Gene3D" id="3.30.40.10">
    <property type="entry name" value="Zinc/RING finger domain, C3HC4 (zinc finger)"/>
    <property type="match status" value="1"/>
</dbReference>
<protein>
    <submittedName>
        <fullName evidence="10">Sorting nexin mvp1</fullName>
    </submittedName>
</protein>
<sequence>MPNGFATGTPVEVDEHATDLWLEFADNCVECELCNEPYDDDDGDEGHIPRLLTCGHTYCQSCLDGWATHTGSQTGELECPTCRRVTRFEGSAGARALPKNYELVRARQEMEAQTQNQLRKLKEMWTNQVKEKEQLAREAEEHARTAQRESVQASQKAMFLAKQVEINEQEKRRAQELAEEARHRALVASQQAEALQAETENLKRQLQNDAAQLARVQHDASSAAAVAKELHSKAEQLQQQVDCVRAQLSLHAGRHDPSKLVVLVCEPTTVGSWLLPYTRYAVISIASDTTKGAQAIDPYQAAKTWTRLRQVEEPSSSVKVYRRYSDFVWLQRELQRQFPFELVPCVPGKQLFFNKEKEFVGERMRLLQAFLRGVLRQPLLAVTEEVRAFLLSTTEELESLRRATSSYYSSVEDDEMRSVDEDSPNDEVESRNSSPPVSASKDSTLSKRSSSWSAWGAVSAITSSAAKLVTTTGTALTGIGSKTGTAGLPEDPDVELSSSFFETEGKDAATRECIERRRKYIDVTRSYQSTAQKGDDDMETRAFDERASDVFSAISLNTKNDADCMEYALLEVVRMQTLELGGVEDAFKRVRRREEALQAQQELNSSANGSMGDGAALSALALKREELATHRRELNDKVAALDPGRSQFVLQVLRKNTSEMHKLAKTKRKLFQASQQQLLGVQR</sequence>
<dbReference type="InterPro" id="IPR001841">
    <property type="entry name" value="Znf_RING"/>
</dbReference>
<dbReference type="GO" id="GO:0005829">
    <property type="term" value="C:cytosol"/>
    <property type="evidence" value="ECO:0007669"/>
    <property type="project" value="GOC"/>
</dbReference>
<keyword evidence="2" id="KW-0479">Metal-binding</keyword>